<feature type="compositionally biased region" description="Low complexity" evidence="10">
    <location>
        <begin position="427"/>
        <end position="450"/>
    </location>
</feature>
<feature type="compositionally biased region" description="Basic and acidic residues" evidence="10">
    <location>
        <begin position="300"/>
        <end position="312"/>
    </location>
</feature>
<feature type="region of interest" description="Disordered" evidence="10">
    <location>
        <begin position="468"/>
        <end position="500"/>
    </location>
</feature>
<evidence type="ECO:0000256" key="2">
    <source>
        <dbReference type="ARBA" id="ARBA00022723"/>
    </source>
</evidence>
<evidence type="ECO:0000256" key="1">
    <source>
        <dbReference type="ARBA" id="ARBA00004123"/>
    </source>
</evidence>
<evidence type="ECO:0000256" key="6">
    <source>
        <dbReference type="ARBA" id="ARBA00023015"/>
    </source>
</evidence>
<protein>
    <recommendedName>
        <fullName evidence="11">C2H2-type domain-containing protein</fullName>
    </recommendedName>
</protein>
<dbReference type="FunFam" id="3.30.160.60:FF:000125">
    <property type="entry name" value="Putative zinc finger protein 143"/>
    <property type="match status" value="1"/>
</dbReference>
<accession>A0A9P8ART0</accession>
<feature type="region of interest" description="Disordered" evidence="10">
    <location>
        <begin position="60"/>
        <end position="155"/>
    </location>
</feature>
<dbReference type="GO" id="GO:0008270">
    <property type="term" value="F:zinc ion binding"/>
    <property type="evidence" value="ECO:0007669"/>
    <property type="project" value="UniProtKB-KW"/>
</dbReference>
<sequence length="568" mass="62802">MVSSTQPDKPVPRPYKCPYPLCGRAFSRLEHQTRHIRTHTGEKPFVCSFPSCEKRFSRSDELTRHSRIHNNDHNNITHHQPPKKTKSRGTGSPDHTDVPEETQVRVKKKARSRANSDDEDDSYARPTSVGSYDIPHSRRSHPHSSTSPPATTSSSFTTLSSIAMDELYALEREEALRRAEYEARHAEALRRAEYETRTRGGPGLDISVLQQYPSRLSKSATTSPVSTPSLHSYEDSRGYFGISNERDYYRPRHHHHRQSRYQAVSDDEEGPGSSIVSERKITRRLSGPAWQMTPFSTRSSGDDFGHHVDSVAKHPHHSHPHHPYHIPSHHPHPHHVPPPPQYHESPSPASSDSDSHAAQGHYARQPHSPYSSNIRTTSTSTSHTPSTSPFLGPMRGLNLHSANPSRAPSPVLAMLPPPGLPYHHHQTGQSGRSSPTSRSASPPHHVSSHASYHHHHLAHSVRMAFGMTPIHPHVTPPESSSSSRESHSPGAWSGGSGSPRITLAPLKIAEDSSGGEAEKEKAKVVSLTEVERKEDSEKSGEREKLPGFSLFEAAVRGEGALPVVGAGW</sequence>
<dbReference type="OrthoDB" id="654211at2759"/>
<evidence type="ECO:0000256" key="8">
    <source>
        <dbReference type="ARBA" id="ARBA00023242"/>
    </source>
</evidence>
<organism evidence="12 13">
    <name type="scientific">Guyanagaster necrorhizus</name>
    <dbReference type="NCBI Taxonomy" id="856835"/>
    <lineage>
        <taxon>Eukaryota</taxon>
        <taxon>Fungi</taxon>
        <taxon>Dikarya</taxon>
        <taxon>Basidiomycota</taxon>
        <taxon>Agaricomycotina</taxon>
        <taxon>Agaricomycetes</taxon>
        <taxon>Agaricomycetidae</taxon>
        <taxon>Agaricales</taxon>
        <taxon>Marasmiineae</taxon>
        <taxon>Physalacriaceae</taxon>
        <taxon>Guyanagaster</taxon>
    </lineage>
</organism>
<keyword evidence="8" id="KW-0539">Nucleus</keyword>
<name>A0A9P8ART0_9AGAR</name>
<dbReference type="FunFam" id="3.30.160.60:FF:000018">
    <property type="entry name" value="Krueppel-like factor 15"/>
    <property type="match status" value="1"/>
</dbReference>
<dbReference type="GO" id="GO:0005634">
    <property type="term" value="C:nucleus"/>
    <property type="evidence" value="ECO:0007669"/>
    <property type="project" value="UniProtKB-SubCell"/>
</dbReference>
<keyword evidence="6" id="KW-0805">Transcription regulation</keyword>
<dbReference type="GeneID" id="66102223"/>
<dbReference type="Gene3D" id="3.30.160.60">
    <property type="entry name" value="Classic Zinc Finger"/>
    <property type="match status" value="2"/>
</dbReference>
<evidence type="ECO:0000259" key="11">
    <source>
        <dbReference type="PROSITE" id="PS50157"/>
    </source>
</evidence>
<dbReference type="PROSITE" id="PS00028">
    <property type="entry name" value="ZINC_FINGER_C2H2_1"/>
    <property type="match status" value="2"/>
</dbReference>
<keyword evidence="13" id="KW-1185">Reference proteome</keyword>
<evidence type="ECO:0000313" key="12">
    <source>
        <dbReference type="EMBL" id="KAG7445698.1"/>
    </source>
</evidence>
<feature type="compositionally biased region" description="Basic and acidic residues" evidence="10">
    <location>
        <begin position="60"/>
        <end position="72"/>
    </location>
</feature>
<keyword evidence="4 9" id="KW-0863">Zinc-finger</keyword>
<comment type="caution">
    <text evidence="12">The sequence shown here is derived from an EMBL/GenBank/DDBJ whole genome shotgun (WGS) entry which is preliminary data.</text>
</comment>
<dbReference type="AlphaFoldDB" id="A0A9P8ART0"/>
<proteinExistence type="predicted"/>
<evidence type="ECO:0000256" key="7">
    <source>
        <dbReference type="ARBA" id="ARBA00023163"/>
    </source>
</evidence>
<dbReference type="SMART" id="SM00355">
    <property type="entry name" value="ZnF_C2H2"/>
    <property type="match status" value="2"/>
</dbReference>
<dbReference type="SUPFAM" id="SSF57667">
    <property type="entry name" value="beta-beta-alpha zinc fingers"/>
    <property type="match status" value="1"/>
</dbReference>
<dbReference type="GO" id="GO:0000981">
    <property type="term" value="F:DNA-binding transcription factor activity, RNA polymerase II-specific"/>
    <property type="evidence" value="ECO:0007669"/>
    <property type="project" value="UniProtKB-ARBA"/>
</dbReference>
<comment type="subcellular location">
    <subcellularLocation>
        <location evidence="1">Nucleus</location>
    </subcellularLocation>
</comment>
<dbReference type="GO" id="GO:0005737">
    <property type="term" value="C:cytoplasm"/>
    <property type="evidence" value="ECO:0007669"/>
    <property type="project" value="TreeGrafter"/>
</dbReference>
<dbReference type="GO" id="GO:0000978">
    <property type="term" value="F:RNA polymerase II cis-regulatory region sequence-specific DNA binding"/>
    <property type="evidence" value="ECO:0007669"/>
    <property type="project" value="TreeGrafter"/>
</dbReference>
<feature type="compositionally biased region" description="Low complexity" evidence="10">
    <location>
        <begin position="143"/>
        <end position="155"/>
    </location>
</feature>
<evidence type="ECO:0000256" key="10">
    <source>
        <dbReference type="SAM" id="MobiDB-lite"/>
    </source>
</evidence>
<feature type="compositionally biased region" description="Low complexity" evidence="10">
    <location>
        <begin position="476"/>
        <end position="491"/>
    </location>
</feature>
<dbReference type="PROSITE" id="PS50157">
    <property type="entry name" value="ZINC_FINGER_C2H2_2"/>
    <property type="match status" value="2"/>
</dbReference>
<dbReference type="InterPro" id="IPR036236">
    <property type="entry name" value="Znf_C2H2_sf"/>
</dbReference>
<feature type="compositionally biased region" description="Low complexity" evidence="10">
    <location>
        <begin position="342"/>
        <end position="358"/>
    </location>
</feature>
<dbReference type="PANTHER" id="PTHR47428:SF1">
    <property type="entry name" value="REGULATORY PROTEIN MIG1-RELATED"/>
    <property type="match status" value="1"/>
</dbReference>
<dbReference type="EMBL" id="MU250536">
    <property type="protein sequence ID" value="KAG7445698.1"/>
    <property type="molecule type" value="Genomic_DNA"/>
</dbReference>
<keyword evidence="5" id="KW-0862">Zinc</keyword>
<feature type="compositionally biased region" description="Basic and acidic residues" evidence="10">
    <location>
        <begin position="94"/>
        <end position="104"/>
    </location>
</feature>
<keyword evidence="7" id="KW-0804">Transcription</keyword>
<feature type="compositionally biased region" description="Low complexity" evidence="10">
    <location>
        <begin position="371"/>
        <end position="388"/>
    </location>
</feature>
<dbReference type="Pfam" id="PF00096">
    <property type="entry name" value="zf-C2H2"/>
    <property type="match status" value="2"/>
</dbReference>
<dbReference type="PANTHER" id="PTHR47428">
    <property type="entry name" value="REGULATORY PROTEIN MIG1-RELATED"/>
    <property type="match status" value="1"/>
</dbReference>
<feature type="region of interest" description="Disordered" evidence="10">
    <location>
        <begin position="252"/>
        <end position="456"/>
    </location>
</feature>
<evidence type="ECO:0000256" key="5">
    <source>
        <dbReference type="ARBA" id="ARBA00022833"/>
    </source>
</evidence>
<gene>
    <name evidence="12" type="ORF">BT62DRAFT_174117</name>
</gene>
<feature type="domain" description="C2H2-type" evidence="11">
    <location>
        <begin position="45"/>
        <end position="74"/>
    </location>
</feature>
<keyword evidence="2" id="KW-0479">Metal-binding</keyword>
<dbReference type="InterPro" id="IPR013087">
    <property type="entry name" value="Znf_C2H2_type"/>
</dbReference>
<feature type="compositionally biased region" description="Basic residues" evidence="10">
    <location>
        <begin position="313"/>
        <end position="335"/>
    </location>
</feature>
<reference evidence="12" key="1">
    <citation type="submission" date="2020-11" db="EMBL/GenBank/DDBJ databases">
        <title>Adaptations for nitrogen fixation in a non-lichenized fungal sporocarp promotes dispersal by wood-feeding termites.</title>
        <authorList>
            <consortium name="DOE Joint Genome Institute"/>
            <person name="Koch R.A."/>
            <person name="Yoon G."/>
            <person name="Arayal U."/>
            <person name="Lail K."/>
            <person name="Amirebrahimi M."/>
            <person name="Labutti K."/>
            <person name="Lipzen A."/>
            <person name="Riley R."/>
            <person name="Barry K."/>
            <person name="Henrissat B."/>
            <person name="Grigoriev I.V."/>
            <person name="Herr J.R."/>
            <person name="Aime M.C."/>
        </authorList>
    </citation>
    <scope>NUCLEOTIDE SEQUENCE</scope>
    <source>
        <strain evidence="12">MCA 3950</strain>
    </source>
</reference>
<evidence type="ECO:0000313" key="13">
    <source>
        <dbReference type="Proteomes" id="UP000812287"/>
    </source>
</evidence>
<evidence type="ECO:0000256" key="9">
    <source>
        <dbReference type="PROSITE-ProRule" id="PRU00042"/>
    </source>
</evidence>
<keyword evidence="3" id="KW-0677">Repeat</keyword>
<dbReference type="Proteomes" id="UP000812287">
    <property type="component" value="Unassembled WGS sequence"/>
</dbReference>
<dbReference type="GO" id="GO:0000433">
    <property type="term" value="P:carbon catabolite repression of transcription from RNA polymerase II promoter by glucose"/>
    <property type="evidence" value="ECO:0007669"/>
    <property type="project" value="TreeGrafter"/>
</dbReference>
<evidence type="ECO:0000256" key="4">
    <source>
        <dbReference type="ARBA" id="ARBA00022771"/>
    </source>
</evidence>
<dbReference type="RefSeq" id="XP_043039198.1">
    <property type="nucleotide sequence ID" value="XM_043179927.1"/>
</dbReference>
<evidence type="ECO:0000256" key="3">
    <source>
        <dbReference type="ARBA" id="ARBA00022737"/>
    </source>
</evidence>
<feature type="domain" description="C2H2-type" evidence="11">
    <location>
        <begin position="15"/>
        <end position="44"/>
    </location>
</feature>
<dbReference type="InterPro" id="IPR051007">
    <property type="entry name" value="creA/MIG_C2H2-ZnF"/>
</dbReference>